<accession>F2KPE5</accession>
<dbReference type="InterPro" id="IPR001763">
    <property type="entry name" value="Rhodanese-like_dom"/>
</dbReference>
<dbReference type="EMBL" id="CP002588">
    <property type="protein sequence ID" value="AEA46376.1"/>
    <property type="molecule type" value="Genomic_DNA"/>
</dbReference>
<dbReference type="STRING" id="693661.Arcve_0343"/>
<dbReference type="PANTHER" id="PTHR43031">
    <property type="entry name" value="FAD-DEPENDENT OXIDOREDUCTASE"/>
    <property type="match status" value="1"/>
</dbReference>
<dbReference type="Gene3D" id="3.40.250.10">
    <property type="entry name" value="Rhodanese-like domain"/>
    <property type="match status" value="1"/>
</dbReference>
<keyword evidence="3" id="KW-1185">Reference proteome</keyword>
<dbReference type="CDD" id="cd00158">
    <property type="entry name" value="RHOD"/>
    <property type="match status" value="1"/>
</dbReference>
<evidence type="ECO:0000313" key="3">
    <source>
        <dbReference type="Proteomes" id="UP000008136"/>
    </source>
</evidence>
<dbReference type="SMART" id="SM00450">
    <property type="entry name" value="RHOD"/>
    <property type="match status" value="1"/>
</dbReference>
<dbReference type="Proteomes" id="UP000008136">
    <property type="component" value="Chromosome"/>
</dbReference>
<dbReference type="InterPro" id="IPR036873">
    <property type="entry name" value="Rhodanese-like_dom_sf"/>
</dbReference>
<organism evidence="2 3">
    <name type="scientific">Archaeoglobus veneficus (strain DSM 11195 / SNP6)</name>
    <dbReference type="NCBI Taxonomy" id="693661"/>
    <lineage>
        <taxon>Archaea</taxon>
        <taxon>Methanobacteriati</taxon>
        <taxon>Methanobacteriota</taxon>
        <taxon>Archaeoglobi</taxon>
        <taxon>Archaeoglobales</taxon>
        <taxon>Archaeoglobaceae</taxon>
        <taxon>Archaeoglobus</taxon>
    </lineage>
</organism>
<reference evidence="2 3" key="1">
    <citation type="submission" date="2011-03" db="EMBL/GenBank/DDBJ databases">
        <title>The complete genome of Archaeoglobus veneficus SNP6.</title>
        <authorList>
            <consortium name="US DOE Joint Genome Institute (JGI-PGF)"/>
            <person name="Lucas S."/>
            <person name="Copeland A."/>
            <person name="Lapidus A."/>
            <person name="Bruce D."/>
            <person name="Goodwin L."/>
            <person name="Pitluck S."/>
            <person name="Kyrpides N."/>
            <person name="Mavromatis K."/>
            <person name="Pagani I."/>
            <person name="Ivanova N."/>
            <person name="Mikhailova N."/>
            <person name="Lu M."/>
            <person name="Detter J.C."/>
            <person name="Tapia R."/>
            <person name="Han C."/>
            <person name="Land M."/>
            <person name="Hauser L."/>
            <person name="Markowitz V."/>
            <person name="Cheng J.-F."/>
            <person name="Hugenholtz P."/>
            <person name="Woyke T."/>
            <person name="Wu D."/>
            <person name="Spring S."/>
            <person name="Brambilla E."/>
            <person name="Klenk H.-P."/>
            <person name="Eisen J.A."/>
        </authorList>
    </citation>
    <scope>NUCLEOTIDE SEQUENCE [LARGE SCALE GENOMIC DNA]</scope>
    <source>
        <strain>SNP6</strain>
    </source>
</reference>
<gene>
    <name evidence="2" type="ordered locus">Arcve_0343</name>
</gene>
<evidence type="ECO:0000259" key="1">
    <source>
        <dbReference type="PROSITE" id="PS50206"/>
    </source>
</evidence>
<dbReference type="Pfam" id="PF00581">
    <property type="entry name" value="Rhodanese"/>
    <property type="match status" value="1"/>
</dbReference>
<dbReference type="InterPro" id="IPR050229">
    <property type="entry name" value="GlpE_sulfurtransferase"/>
</dbReference>
<proteinExistence type="predicted"/>
<dbReference type="RefSeq" id="WP_013683050.1">
    <property type="nucleotide sequence ID" value="NC_015320.1"/>
</dbReference>
<dbReference type="OrthoDB" id="135517at2157"/>
<dbReference type="PROSITE" id="PS50206">
    <property type="entry name" value="RHODANESE_3"/>
    <property type="match status" value="1"/>
</dbReference>
<dbReference type="AlphaFoldDB" id="F2KPE5"/>
<dbReference type="KEGG" id="ave:Arcve_0343"/>
<protein>
    <submittedName>
        <fullName evidence="2">Rhodanese-like protein</fullName>
    </submittedName>
</protein>
<dbReference type="SUPFAM" id="SSF52821">
    <property type="entry name" value="Rhodanese/Cell cycle control phosphatase"/>
    <property type="match status" value="1"/>
</dbReference>
<sequence length="145" mass="16356">MDRVWKYVLFVLLVAGVAIAGCAQEAVKEQVAGEDLTVKNISPVEAFELIQKNKGNPDFVILDVRTPEEFSQGHIENAINVNYYSKTFENELNRLDKNKTYLVYCRTGHRSGLAVEVMKELGFKKVYNMMGGIAEWEAKGLPVVR</sequence>
<dbReference type="GeneID" id="10393437"/>
<name>F2KPE5_ARCVS</name>
<dbReference type="HOGENOM" id="CLU_089574_1_6_2"/>
<dbReference type="eggNOG" id="arCOG02021">
    <property type="taxonomic scope" value="Archaea"/>
</dbReference>
<evidence type="ECO:0000313" key="2">
    <source>
        <dbReference type="EMBL" id="AEA46376.1"/>
    </source>
</evidence>
<dbReference type="PANTHER" id="PTHR43031:SF1">
    <property type="entry name" value="PYRIDINE NUCLEOTIDE-DISULPHIDE OXIDOREDUCTASE"/>
    <property type="match status" value="1"/>
</dbReference>
<feature type="domain" description="Rhodanese" evidence="1">
    <location>
        <begin position="55"/>
        <end position="145"/>
    </location>
</feature>
<dbReference type="PROSITE" id="PS51257">
    <property type="entry name" value="PROKAR_LIPOPROTEIN"/>
    <property type="match status" value="1"/>
</dbReference>